<evidence type="ECO:0000256" key="15">
    <source>
        <dbReference type="ARBA" id="ARBA00025589"/>
    </source>
</evidence>
<dbReference type="FunFam" id="3.40.1170.60:FF:000001">
    <property type="entry name" value="DNA polymerase IV"/>
    <property type="match status" value="1"/>
</dbReference>
<evidence type="ECO:0000256" key="11">
    <source>
        <dbReference type="ARBA" id="ARBA00022842"/>
    </source>
</evidence>
<dbReference type="PROSITE" id="PS50173">
    <property type="entry name" value="UMUC"/>
    <property type="match status" value="1"/>
</dbReference>
<keyword evidence="11 17" id="KW-0460">Magnesium</keyword>
<keyword evidence="10 17" id="KW-0227">DNA damage</keyword>
<sequence length="457" mass="49165">MSEPGGSAAGRFLCRDCLIDHEGGGPAPRRCTACGSPRLLQHAERDSLSLAHIDCDAFYAAVEKRDDPSLIDKPVIIGGGKRGVVSTACYIARTYGVRSAMPMFKALKACPEAVVVKPNMAKYVTVGRQVRALMQELTPLVEPISIDEAFLDLAGTQRLHHASPALTLARFAKRIETEIGITVSIGLSYAKFLAKVASDMDKPRGFSIIGRAEAVAFLANKPVGLIPGIGQASAAKLAEAGFRLIGDLREAPVEKLFRLAGKDGPRLKNLANGIDARKVSPERETKSVSSETTLDIDLSLFEELEPVLWRLCEKTSKRLKAQELAGRTITLKLKTAEFHSITRASRLPEPTQLAARLFVAGRDLLRRECTGQRYRLIGIGASDFSSPEEADHGDLADVATPKLKAMEGALDSLRARFGDEAIGKGLSLRLPQRRPASGPASADPTSRKPAAAEDPDV</sequence>
<comment type="catalytic activity">
    <reaction evidence="16 17">
        <text>DNA(n) + a 2'-deoxyribonucleoside 5'-triphosphate = DNA(n+1) + diphosphate</text>
        <dbReference type="Rhea" id="RHEA:22508"/>
        <dbReference type="Rhea" id="RHEA-COMP:17339"/>
        <dbReference type="Rhea" id="RHEA-COMP:17340"/>
        <dbReference type="ChEBI" id="CHEBI:33019"/>
        <dbReference type="ChEBI" id="CHEBI:61560"/>
        <dbReference type="ChEBI" id="CHEBI:173112"/>
        <dbReference type="EC" id="2.7.7.7"/>
    </reaction>
</comment>
<evidence type="ECO:0000256" key="4">
    <source>
        <dbReference type="ARBA" id="ARBA00022457"/>
    </source>
</evidence>
<dbReference type="EMBL" id="FNUY01000002">
    <property type="protein sequence ID" value="SEF93201.1"/>
    <property type="molecule type" value="Genomic_DNA"/>
</dbReference>
<dbReference type="GO" id="GO:0006281">
    <property type="term" value="P:DNA repair"/>
    <property type="evidence" value="ECO:0007669"/>
    <property type="project" value="UniProtKB-UniRule"/>
</dbReference>
<evidence type="ECO:0000259" key="19">
    <source>
        <dbReference type="PROSITE" id="PS50173"/>
    </source>
</evidence>
<feature type="region of interest" description="Disordered" evidence="18">
    <location>
        <begin position="424"/>
        <end position="457"/>
    </location>
</feature>
<dbReference type="PANTHER" id="PTHR11076:SF33">
    <property type="entry name" value="DNA POLYMERASE KAPPA"/>
    <property type="match status" value="1"/>
</dbReference>
<keyword evidence="13 17" id="KW-0238">DNA-binding</keyword>
<organism evidence="20 21">
    <name type="scientific">Bosea lathyri</name>
    <dbReference type="NCBI Taxonomy" id="1036778"/>
    <lineage>
        <taxon>Bacteria</taxon>
        <taxon>Pseudomonadati</taxon>
        <taxon>Pseudomonadota</taxon>
        <taxon>Alphaproteobacteria</taxon>
        <taxon>Hyphomicrobiales</taxon>
        <taxon>Boseaceae</taxon>
        <taxon>Bosea</taxon>
    </lineage>
</organism>
<reference evidence="20 21" key="1">
    <citation type="submission" date="2016-10" db="EMBL/GenBank/DDBJ databases">
        <authorList>
            <person name="de Groot N.N."/>
        </authorList>
    </citation>
    <scope>NUCLEOTIDE SEQUENCE [LARGE SCALE GENOMIC DNA]</scope>
    <source>
        <strain evidence="20 21">DSM 26656</strain>
    </source>
</reference>
<feature type="site" description="Substrate discrimination" evidence="17">
    <location>
        <position position="59"/>
    </location>
</feature>
<dbReference type="Pfam" id="PF11799">
    <property type="entry name" value="IMS_C"/>
    <property type="match status" value="1"/>
</dbReference>
<dbReference type="Pfam" id="PF00817">
    <property type="entry name" value="IMS"/>
    <property type="match status" value="1"/>
</dbReference>
<evidence type="ECO:0000256" key="3">
    <source>
        <dbReference type="ARBA" id="ARBA00011245"/>
    </source>
</evidence>
<dbReference type="GO" id="GO:0006261">
    <property type="term" value="P:DNA-templated DNA replication"/>
    <property type="evidence" value="ECO:0007669"/>
    <property type="project" value="UniProtKB-UniRule"/>
</dbReference>
<evidence type="ECO:0000313" key="20">
    <source>
        <dbReference type="EMBL" id="SEF93201.1"/>
    </source>
</evidence>
<dbReference type="GO" id="GO:0003887">
    <property type="term" value="F:DNA-directed DNA polymerase activity"/>
    <property type="evidence" value="ECO:0007669"/>
    <property type="project" value="UniProtKB-UniRule"/>
</dbReference>
<dbReference type="Gene3D" id="3.40.1170.60">
    <property type="match status" value="1"/>
</dbReference>
<gene>
    <name evidence="17" type="primary">dinB</name>
    <name evidence="20" type="ORF">SAMN04488115_102522</name>
</gene>
<dbReference type="SUPFAM" id="SSF100879">
    <property type="entry name" value="Lesion bypass DNA polymerase (Y-family), little finger domain"/>
    <property type="match status" value="1"/>
</dbReference>
<comment type="similarity">
    <text evidence="2 17">Belongs to the DNA polymerase type-Y family.</text>
</comment>
<comment type="subunit">
    <text evidence="3 17">Monomer.</text>
</comment>
<dbReference type="EC" id="2.7.7.7" evidence="17"/>
<keyword evidence="7 17" id="KW-0548">Nucleotidyltransferase</keyword>
<evidence type="ECO:0000256" key="16">
    <source>
        <dbReference type="ARBA" id="ARBA00049244"/>
    </source>
</evidence>
<evidence type="ECO:0000256" key="7">
    <source>
        <dbReference type="ARBA" id="ARBA00022695"/>
    </source>
</evidence>
<dbReference type="GO" id="GO:0000287">
    <property type="term" value="F:magnesium ion binding"/>
    <property type="evidence" value="ECO:0007669"/>
    <property type="project" value="UniProtKB-UniRule"/>
</dbReference>
<dbReference type="InterPro" id="IPR043128">
    <property type="entry name" value="Rev_trsase/Diguanyl_cyclase"/>
</dbReference>
<accession>A0A1H5W241</accession>
<dbReference type="GO" id="GO:0005829">
    <property type="term" value="C:cytosol"/>
    <property type="evidence" value="ECO:0007669"/>
    <property type="project" value="TreeGrafter"/>
</dbReference>
<keyword evidence="12 17" id="KW-0239">DNA-directed DNA polymerase</keyword>
<dbReference type="InterPro" id="IPR022880">
    <property type="entry name" value="DNApol_IV"/>
</dbReference>
<dbReference type="NCBIfam" id="NF002677">
    <property type="entry name" value="PRK02406.1"/>
    <property type="match status" value="1"/>
</dbReference>
<comment type="cofactor">
    <cofactor evidence="17">
        <name>Mg(2+)</name>
        <dbReference type="ChEBI" id="CHEBI:18420"/>
    </cofactor>
    <text evidence="17">Binds 2 magnesium ions per subunit.</text>
</comment>
<evidence type="ECO:0000256" key="10">
    <source>
        <dbReference type="ARBA" id="ARBA00022763"/>
    </source>
</evidence>
<dbReference type="AlphaFoldDB" id="A0A1H5W241"/>
<evidence type="ECO:0000256" key="12">
    <source>
        <dbReference type="ARBA" id="ARBA00022932"/>
    </source>
</evidence>
<dbReference type="InterPro" id="IPR001126">
    <property type="entry name" value="UmuC"/>
</dbReference>
<evidence type="ECO:0000256" key="14">
    <source>
        <dbReference type="ARBA" id="ARBA00023204"/>
    </source>
</evidence>
<keyword evidence="9 17" id="KW-0479">Metal-binding</keyword>
<dbReference type="GO" id="GO:0042276">
    <property type="term" value="P:error-prone translesion synthesis"/>
    <property type="evidence" value="ECO:0007669"/>
    <property type="project" value="TreeGrafter"/>
</dbReference>
<dbReference type="HAMAP" id="MF_01113">
    <property type="entry name" value="DNApol_IV"/>
    <property type="match status" value="1"/>
</dbReference>
<dbReference type="InterPro" id="IPR017961">
    <property type="entry name" value="DNA_pol_Y-fam_little_finger"/>
</dbReference>
<keyword evidence="8 17" id="KW-0235">DNA replication</keyword>
<evidence type="ECO:0000256" key="1">
    <source>
        <dbReference type="ARBA" id="ARBA00004496"/>
    </source>
</evidence>
<proteinExistence type="inferred from homology"/>
<evidence type="ECO:0000313" key="21">
    <source>
        <dbReference type="Proteomes" id="UP000236743"/>
    </source>
</evidence>
<dbReference type="NCBIfam" id="NF002751">
    <property type="entry name" value="PRK02794.1"/>
    <property type="match status" value="1"/>
</dbReference>
<evidence type="ECO:0000256" key="6">
    <source>
        <dbReference type="ARBA" id="ARBA00022679"/>
    </source>
</evidence>
<evidence type="ECO:0000256" key="9">
    <source>
        <dbReference type="ARBA" id="ARBA00022723"/>
    </source>
</evidence>
<feature type="domain" description="UmuC" evidence="19">
    <location>
        <begin position="50"/>
        <end position="230"/>
    </location>
</feature>
<feature type="binding site" evidence="17">
    <location>
        <position position="147"/>
    </location>
    <ligand>
        <name>Mg(2+)</name>
        <dbReference type="ChEBI" id="CHEBI:18420"/>
    </ligand>
</feature>
<dbReference type="InterPro" id="IPR043502">
    <property type="entry name" value="DNA/RNA_pol_sf"/>
</dbReference>
<evidence type="ECO:0000256" key="18">
    <source>
        <dbReference type="SAM" id="MobiDB-lite"/>
    </source>
</evidence>
<keyword evidence="4 17" id="KW-0515">Mutator protein</keyword>
<dbReference type="GO" id="GO:0003684">
    <property type="term" value="F:damaged DNA binding"/>
    <property type="evidence" value="ECO:0007669"/>
    <property type="project" value="InterPro"/>
</dbReference>
<comment type="subcellular location">
    <subcellularLocation>
        <location evidence="1 17">Cytoplasm</location>
    </subcellularLocation>
</comment>
<evidence type="ECO:0000256" key="8">
    <source>
        <dbReference type="ARBA" id="ARBA00022705"/>
    </source>
</evidence>
<dbReference type="Gene3D" id="1.10.150.20">
    <property type="entry name" value="5' to 3' exonuclease, C-terminal subdomain"/>
    <property type="match status" value="1"/>
</dbReference>
<keyword evidence="5 17" id="KW-0963">Cytoplasm</keyword>
<dbReference type="PANTHER" id="PTHR11076">
    <property type="entry name" value="DNA REPAIR POLYMERASE UMUC / TRANSFERASE FAMILY MEMBER"/>
    <property type="match status" value="1"/>
</dbReference>
<feature type="binding site" evidence="17">
    <location>
        <position position="54"/>
    </location>
    <ligand>
        <name>Mg(2+)</name>
        <dbReference type="ChEBI" id="CHEBI:18420"/>
    </ligand>
</feature>
<dbReference type="Gene3D" id="3.30.1490.100">
    <property type="entry name" value="DNA polymerase, Y-family, little finger domain"/>
    <property type="match status" value="1"/>
</dbReference>
<dbReference type="GO" id="GO:0009432">
    <property type="term" value="P:SOS response"/>
    <property type="evidence" value="ECO:0007669"/>
    <property type="project" value="TreeGrafter"/>
</dbReference>
<dbReference type="Gene3D" id="3.30.70.270">
    <property type="match status" value="1"/>
</dbReference>
<dbReference type="RefSeq" id="WP_425290319.1">
    <property type="nucleotide sequence ID" value="NZ_FNUY01000002.1"/>
</dbReference>
<dbReference type="SUPFAM" id="SSF56672">
    <property type="entry name" value="DNA/RNA polymerases"/>
    <property type="match status" value="1"/>
</dbReference>
<keyword evidence="14 17" id="KW-0234">DNA repair</keyword>
<keyword evidence="21" id="KW-1185">Reference proteome</keyword>
<dbReference type="Proteomes" id="UP000236743">
    <property type="component" value="Unassembled WGS sequence"/>
</dbReference>
<dbReference type="InterPro" id="IPR050116">
    <property type="entry name" value="DNA_polymerase-Y"/>
</dbReference>
<comment type="function">
    <text evidence="15 17">Poorly processive, error-prone DNA polymerase involved in untargeted mutagenesis. Copies undamaged DNA at stalled replication forks, which arise in vivo from mismatched or misaligned primer ends. These misaligned primers can be extended by PolIV. Exhibits no 3'-5' exonuclease (proofreading) activity. May be involved in translesional synthesis, in conjunction with the beta clamp from PolIII.</text>
</comment>
<evidence type="ECO:0000256" key="2">
    <source>
        <dbReference type="ARBA" id="ARBA00010945"/>
    </source>
</evidence>
<evidence type="ECO:0000256" key="13">
    <source>
        <dbReference type="ARBA" id="ARBA00023125"/>
    </source>
</evidence>
<dbReference type="InterPro" id="IPR036775">
    <property type="entry name" value="DNA_pol_Y-fam_lit_finger_sf"/>
</dbReference>
<dbReference type="FunFam" id="3.30.1490.100:FF:000004">
    <property type="entry name" value="DNA polymerase IV"/>
    <property type="match status" value="1"/>
</dbReference>
<feature type="active site" evidence="17">
    <location>
        <position position="148"/>
    </location>
</feature>
<keyword evidence="6 17" id="KW-0808">Transferase</keyword>
<protein>
    <recommendedName>
        <fullName evidence="17">DNA polymerase IV</fullName>
        <shortName evidence="17">Pol IV</shortName>
        <ecNumber evidence="17">2.7.7.7</ecNumber>
    </recommendedName>
</protein>
<dbReference type="CDD" id="cd03586">
    <property type="entry name" value="PolY_Pol_IV_kappa"/>
    <property type="match status" value="1"/>
</dbReference>
<evidence type="ECO:0000256" key="5">
    <source>
        <dbReference type="ARBA" id="ARBA00022490"/>
    </source>
</evidence>
<name>A0A1H5W241_9HYPH</name>
<evidence type="ECO:0000256" key="17">
    <source>
        <dbReference type="HAMAP-Rule" id="MF_01113"/>
    </source>
</evidence>